<keyword evidence="5" id="KW-1185">Reference proteome</keyword>
<protein>
    <submittedName>
        <fullName evidence="4">Uncharacterized protein</fullName>
    </submittedName>
</protein>
<comment type="caution">
    <text evidence="4">The sequence shown here is derived from an EMBL/GenBank/DDBJ whole genome shotgun (WGS) entry which is preliminary data.</text>
</comment>
<feature type="compositionally biased region" description="Basic and acidic residues" evidence="1">
    <location>
        <begin position="61"/>
        <end position="79"/>
    </location>
</feature>
<dbReference type="Pfam" id="PF09830">
    <property type="entry name" value="ATP_transf"/>
    <property type="match status" value="1"/>
</dbReference>
<dbReference type="InterPro" id="IPR009163">
    <property type="entry name" value="Ap4A_phos1/2"/>
</dbReference>
<dbReference type="EMBL" id="AMWN01000004">
    <property type="protein sequence ID" value="EXJ88372.1"/>
    <property type="molecule type" value="Genomic_DNA"/>
</dbReference>
<dbReference type="PANTHER" id="PTHR38420:SF3">
    <property type="entry name" value="5',5'''-P-1,P-4-TETRAPHOSPHATE PHOSPHORYLASE 2"/>
    <property type="match status" value="1"/>
</dbReference>
<dbReference type="GO" id="GO:0005524">
    <property type="term" value="F:ATP binding"/>
    <property type="evidence" value="ECO:0007669"/>
    <property type="project" value="InterPro"/>
</dbReference>
<accession>W9Y6C7</accession>
<name>W9Y6C7_9EURO</name>
<sequence length="353" mass="39078">MSEAQMMLSLAQPLQKLVADKFRTAYKDKSILFSETAVALLRTQKGAPFQLRYCPALAKKPKADGAEEKKEPARPKFDPFADPPDELLVANIPANKASHILVLNKFPVIHNHFIIATKANKPQTAILEKEDLGITHACLHAWQHDQHDQHGQNSSRLFAFFNSGEHSGASQPHRHLQFLPVEDMASPEAPAWELLLDRMTVRAHPELPLFQDPSLPFLHFSTPLEDGLSLTDLYSKYLLLLNAAMSAVRFPDQPLHQNLEVEEDGRAVFSYNLAMTTGILAICPRSREAVAMPESGATSSVALNGTLLGGTLMVKDEVEWDVLRHDHALLDGILAGVGYPPVSWEPNGNEIKL</sequence>
<dbReference type="RefSeq" id="XP_007724378.1">
    <property type="nucleotide sequence ID" value="XM_007726188.1"/>
</dbReference>
<dbReference type="GO" id="GO:0009117">
    <property type="term" value="P:nucleotide metabolic process"/>
    <property type="evidence" value="ECO:0007669"/>
    <property type="project" value="InterPro"/>
</dbReference>
<dbReference type="InterPro" id="IPR019200">
    <property type="entry name" value="ATP_adenylylTrfase_C"/>
</dbReference>
<dbReference type="AlphaFoldDB" id="W9Y6C7"/>
<feature type="region of interest" description="Disordered" evidence="1">
    <location>
        <begin position="60"/>
        <end position="80"/>
    </location>
</feature>
<dbReference type="GeneID" id="19160177"/>
<dbReference type="Pfam" id="PF19327">
    <property type="entry name" value="Ap4A_phos_N"/>
    <property type="match status" value="1"/>
</dbReference>
<evidence type="ECO:0000259" key="2">
    <source>
        <dbReference type="Pfam" id="PF09830"/>
    </source>
</evidence>
<dbReference type="SUPFAM" id="SSF54197">
    <property type="entry name" value="HIT-like"/>
    <property type="match status" value="1"/>
</dbReference>
<proteinExistence type="predicted"/>
<dbReference type="GO" id="GO:0003877">
    <property type="term" value="F:ATP:ADP adenylyltransferase activity"/>
    <property type="evidence" value="ECO:0007669"/>
    <property type="project" value="InterPro"/>
</dbReference>
<evidence type="ECO:0000313" key="5">
    <source>
        <dbReference type="Proteomes" id="UP000019484"/>
    </source>
</evidence>
<dbReference type="Proteomes" id="UP000019484">
    <property type="component" value="Unassembled WGS sequence"/>
</dbReference>
<evidence type="ECO:0000259" key="3">
    <source>
        <dbReference type="Pfam" id="PF19327"/>
    </source>
</evidence>
<dbReference type="InterPro" id="IPR045759">
    <property type="entry name" value="Ap4A_phos1/2_N"/>
</dbReference>
<gene>
    <name evidence="4" type="ORF">A1O1_05302</name>
</gene>
<evidence type="ECO:0000313" key="4">
    <source>
        <dbReference type="EMBL" id="EXJ88372.1"/>
    </source>
</evidence>
<dbReference type="Gene3D" id="3.30.428.70">
    <property type="match status" value="1"/>
</dbReference>
<feature type="domain" description="ATP adenylyltransferase C-terminal" evidence="2">
    <location>
        <begin position="213"/>
        <end position="340"/>
    </location>
</feature>
<dbReference type="HOGENOM" id="CLU_049915_2_1_1"/>
<dbReference type="STRING" id="1182541.W9Y6C7"/>
<feature type="domain" description="Ap4A phosphorylase 1/2 N-terminal" evidence="3">
    <location>
        <begin position="12"/>
        <end position="184"/>
    </location>
</feature>
<organism evidence="4 5">
    <name type="scientific">Capronia coronata CBS 617.96</name>
    <dbReference type="NCBI Taxonomy" id="1182541"/>
    <lineage>
        <taxon>Eukaryota</taxon>
        <taxon>Fungi</taxon>
        <taxon>Dikarya</taxon>
        <taxon>Ascomycota</taxon>
        <taxon>Pezizomycotina</taxon>
        <taxon>Eurotiomycetes</taxon>
        <taxon>Chaetothyriomycetidae</taxon>
        <taxon>Chaetothyriales</taxon>
        <taxon>Herpotrichiellaceae</taxon>
        <taxon>Capronia</taxon>
    </lineage>
</organism>
<dbReference type="eggNOG" id="ENOG502QRAQ">
    <property type="taxonomic scope" value="Eukaryota"/>
</dbReference>
<dbReference type="InterPro" id="IPR036265">
    <property type="entry name" value="HIT-like_sf"/>
</dbReference>
<evidence type="ECO:0000256" key="1">
    <source>
        <dbReference type="SAM" id="MobiDB-lite"/>
    </source>
</evidence>
<reference evidence="4 5" key="1">
    <citation type="submission" date="2013-03" db="EMBL/GenBank/DDBJ databases">
        <title>The Genome Sequence of Capronia coronata CBS 617.96.</title>
        <authorList>
            <consortium name="The Broad Institute Genomics Platform"/>
            <person name="Cuomo C."/>
            <person name="de Hoog S."/>
            <person name="Gorbushina A."/>
            <person name="Walker B."/>
            <person name="Young S.K."/>
            <person name="Zeng Q."/>
            <person name="Gargeya S."/>
            <person name="Fitzgerald M."/>
            <person name="Haas B."/>
            <person name="Abouelleil A."/>
            <person name="Allen A.W."/>
            <person name="Alvarado L."/>
            <person name="Arachchi H.M."/>
            <person name="Berlin A.M."/>
            <person name="Chapman S.B."/>
            <person name="Gainer-Dewar J."/>
            <person name="Goldberg J."/>
            <person name="Griggs A."/>
            <person name="Gujja S."/>
            <person name="Hansen M."/>
            <person name="Howarth C."/>
            <person name="Imamovic A."/>
            <person name="Ireland A."/>
            <person name="Larimer J."/>
            <person name="McCowan C."/>
            <person name="Murphy C."/>
            <person name="Pearson M."/>
            <person name="Poon T.W."/>
            <person name="Priest M."/>
            <person name="Roberts A."/>
            <person name="Saif S."/>
            <person name="Shea T."/>
            <person name="Sisk P."/>
            <person name="Sykes S."/>
            <person name="Wortman J."/>
            <person name="Nusbaum C."/>
            <person name="Birren B."/>
        </authorList>
    </citation>
    <scope>NUCLEOTIDE SEQUENCE [LARGE SCALE GENOMIC DNA]</scope>
    <source>
        <strain evidence="4 5">CBS 617.96</strain>
    </source>
</reference>
<dbReference type="OrthoDB" id="10267950at2759"/>
<dbReference type="PANTHER" id="PTHR38420">
    <property type="entry name" value="AP-4-A PHOSPHORYLASE II"/>
    <property type="match status" value="1"/>
</dbReference>
<dbReference type="InterPro" id="IPR043171">
    <property type="entry name" value="Ap4A_phos1/2-like"/>
</dbReference>